<dbReference type="GO" id="GO:0071880">
    <property type="term" value="P:adenylate cyclase-activating adrenergic receptor signaling pathway"/>
    <property type="evidence" value="ECO:0007669"/>
    <property type="project" value="TreeGrafter"/>
</dbReference>
<dbReference type="GO" id="GO:0060170">
    <property type="term" value="C:ciliary membrane"/>
    <property type="evidence" value="ECO:0007669"/>
    <property type="project" value="UniProtKB-SubCell"/>
</dbReference>
<keyword evidence="8" id="KW-1015">Disulfide bond</keyword>
<evidence type="ECO:0000256" key="14">
    <source>
        <dbReference type="ARBA" id="ARBA00032831"/>
    </source>
</evidence>
<evidence type="ECO:0000256" key="7">
    <source>
        <dbReference type="ARBA" id="ARBA00023139"/>
    </source>
</evidence>
<evidence type="ECO:0000259" key="17">
    <source>
        <dbReference type="PROSITE" id="PS50262"/>
    </source>
</evidence>
<keyword evidence="13" id="KW-0449">Lipoprotein</keyword>
<dbReference type="Proteomes" id="UP000694388">
    <property type="component" value="Unplaced"/>
</dbReference>
<keyword evidence="12" id="KW-0966">Cell projection</keyword>
<accession>A0A8C4NL30</accession>
<keyword evidence="9 15" id="KW-0675">Receptor</keyword>
<evidence type="ECO:0000256" key="2">
    <source>
        <dbReference type="ARBA" id="ARBA00022475"/>
    </source>
</evidence>
<dbReference type="OMA" id="THRQIRC"/>
<evidence type="ECO:0000256" key="5">
    <source>
        <dbReference type="ARBA" id="ARBA00023040"/>
    </source>
</evidence>
<reference evidence="18" key="1">
    <citation type="submission" date="2025-08" db="UniProtKB">
        <authorList>
            <consortium name="Ensembl"/>
        </authorList>
    </citation>
    <scope>IDENTIFICATION</scope>
</reference>
<dbReference type="PROSITE" id="PS50262">
    <property type="entry name" value="G_PROTEIN_RECEP_F1_2"/>
    <property type="match status" value="1"/>
</dbReference>
<dbReference type="InterPro" id="IPR000929">
    <property type="entry name" value="Dopamine_rcpt"/>
</dbReference>
<evidence type="ECO:0000256" key="9">
    <source>
        <dbReference type="ARBA" id="ARBA00023170"/>
    </source>
</evidence>
<keyword evidence="6 16" id="KW-0472">Membrane</keyword>
<dbReference type="SMART" id="SM01381">
    <property type="entry name" value="7TM_GPCR_Srsx"/>
    <property type="match status" value="1"/>
</dbReference>
<evidence type="ECO:0000256" key="3">
    <source>
        <dbReference type="ARBA" id="ARBA00022692"/>
    </source>
</evidence>
<dbReference type="GO" id="GO:0004930">
    <property type="term" value="F:G protein-coupled receptor activity"/>
    <property type="evidence" value="ECO:0007669"/>
    <property type="project" value="UniProtKB-KW"/>
</dbReference>
<keyword evidence="5 15" id="KW-0297">G-protein coupled receptor</keyword>
<feature type="transmembrane region" description="Helical" evidence="16">
    <location>
        <begin position="187"/>
        <end position="207"/>
    </location>
</feature>
<feature type="transmembrane region" description="Helical" evidence="16">
    <location>
        <begin position="162"/>
        <end position="181"/>
    </location>
</feature>
<evidence type="ECO:0000256" key="1">
    <source>
        <dbReference type="ARBA" id="ARBA00004272"/>
    </source>
</evidence>
<comment type="subcellular location">
    <subcellularLocation>
        <location evidence="1">Cell projection</location>
        <location evidence="1">Cilium membrane</location>
        <topology evidence="1">Multi-pass membrane protein</topology>
    </subcellularLocation>
</comment>
<dbReference type="Pfam" id="PF00001">
    <property type="entry name" value="7tm_1"/>
    <property type="match status" value="2"/>
</dbReference>
<keyword evidence="11 15" id="KW-0807">Transducer</keyword>
<evidence type="ECO:0000256" key="12">
    <source>
        <dbReference type="ARBA" id="ARBA00023273"/>
    </source>
</evidence>
<dbReference type="PRINTS" id="PR00237">
    <property type="entry name" value="GPCRRHODOPSN"/>
</dbReference>
<keyword evidence="19" id="KW-1185">Reference proteome</keyword>
<evidence type="ECO:0000256" key="11">
    <source>
        <dbReference type="ARBA" id="ARBA00023224"/>
    </source>
</evidence>
<dbReference type="InterPro" id="IPR017452">
    <property type="entry name" value="GPCR_Rhodpsn_7TM"/>
</dbReference>
<dbReference type="Gene3D" id="1.20.1070.10">
    <property type="entry name" value="Rhodopsin 7-helix transmembrane proteins"/>
    <property type="match status" value="1"/>
</dbReference>
<sequence>LFPPSKLPLPPASPLSLSSSLVQTSDELVMDETEDRCVSVRDLSVRILTGCLLSLLILSTLLGNMLVCAAIIMFRHLRSKVTNVFIISLAVSDLFVALLVMPWQAVSEVIGYWPFGAFCNAWVAFDIMCSTASILNLCVISVDRYWAISSPFQYECRMTQHVACIMISTTWTLSVLISFIPVLNRTYAIASSLISFYIPVAVMLVTYTKIYLIAHKQVRLIAALERAAEHAHTCHADASDSSTDISFKNSFKREAKTLKTLSIIMGVFVFCWLPFFILNCVLPIFMWFGWANSAINPIIYSFNADFRRAFAVLFSCGSVCIRSPVQSSHQLRDRPPSSSAAVVVPQRAHHFTNHGPHQSNEEGDLHLNILSATQTHCPNPADLYLLTSLALSQINNLAVHHPDEPKTMVKSGSVLSFHLFMTIKA</sequence>
<feature type="transmembrane region" description="Helical" evidence="16">
    <location>
        <begin position="261"/>
        <end position="288"/>
    </location>
</feature>
<dbReference type="PANTHER" id="PTHR24248">
    <property type="entry name" value="ADRENERGIC RECEPTOR-RELATED G-PROTEIN COUPLED RECEPTOR"/>
    <property type="match status" value="1"/>
</dbReference>
<evidence type="ECO:0000313" key="18">
    <source>
        <dbReference type="Ensembl" id="ENSEBUP00000004373.1"/>
    </source>
</evidence>
<comment type="similarity">
    <text evidence="15">Belongs to the G-protein coupled receptor 1 family.</text>
</comment>
<dbReference type="PRINTS" id="PR00242">
    <property type="entry name" value="DOPAMINER"/>
</dbReference>
<evidence type="ECO:0000256" key="16">
    <source>
        <dbReference type="SAM" id="Phobius"/>
    </source>
</evidence>
<protein>
    <recommendedName>
        <fullName evidence="14">Dopamine D1 receptor</fullName>
    </recommendedName>
</protein>
<dbReference type="GO" id="GO:0043410">
    <property type="term" value="P:positive regulation of MAPK cascade"/>
    <property type="evidence" value="ECO:0007669"/>
    <property type="project" value="TreeGrafter"/>
</dbReference>
<dbReference type="GO" id="GO:0045202">
    <property type="term" value="C:synapse"/>
    <property type="evidence" value="ECO:0007669"/>
    <property type="project" value="GOC"/>
</dbReference>
<organism evidence="18 19">
    <name type="scientific">Eptatretus burgeri</name>
    <name type="common">Inshore hagfish</name>
    <dbReference type="NCBI Taxonomy" id="7764"/>
    <lineage>
        <taxon>Eukaryota</taxon>
        <taxon>Metazoa</taxon>
        <taxon>Chordata</taxon>
        <taxon>Craniata</taxon>
        <taxon>Vertebrata</taxon>
        <taxon>Cyclostomata</taxon>
        <taxon>Myxini</taxon>
        <taxon>Myxiniformes</taxon>
        <taxon>Myxinidae</taxon>
        <taxon>Eptatretinae</taxon>
        <taxon>Eptatretus</taxon>
    </lineage>
</organism>
<dbReference type="SUPFAM" id="SSF81321">
    <property type="entry name" value="Family A G protein-coupled receptor-like"/>
    <property type="match status" value="1"/>
</dbReference>
<evidence type="ECO:0000256" key="4">
    <source>
        <dbReference type="ARBA" id="ARBA00022989"/>
    </source>
</evidence>
<evidence type="ECO:0000256" key="10">
    <source>
        <dbReference type="ARBA" id="ARBA00023180"/>
    </source>
</evidence>
<reference evidence="18" key="2">
    <citation type="submission" date="2025-09" db="UniProtKB">
        <authorList>
            <consortium name="Ensembl"/>
        </authorList>
    </citation>
    <scope>IDENTIFICATION</scope>
</reference>
<feature type="domain" description="G-protein coupled receptors family 1 profile" evidence="17">
    <location>
        <begin position="63"/>
        <end position="300"/>
    </location>
</feature>
<evidence type="ECO:0000256" key="15">
    <source>
        <dbReference type="RuleBase" id="RU000688"/>
    </source>
</evidence>
<evidence type="ECO:0000313" key="19">
    <source>
        <dbReference type="Proteomes" id="UP000694388"/>
    </source>
</evidence>
<name>A0A8C4NL30_EPTBU</name>
<feature type="transmembrane region" description="Helical" evidence="16">
    <location>
        <begin position="47"/>
        <end position="74"/>
    </location>
</feature>
<dbReference type="PANTHER" id="PTHR24248:SF139">
    <property type="entry name" value="D(1A) DOPAMINE RECEPTOR"/>
    <property type="match status" value="1"/>
</dbReference>
<feature type="transmembrane region" description="Helical" evidence="16">
    <location>
        <begin position="81"/>
        <end position="101"/>
    </location>
</feature>
<keyword evidence="4 16" id="KW-1133">Transmembrane helix</keyword>
<dbReference type="AlphaFoldDB" id="A0A8C4NL30"/>
<evidence type="ECO:0000256" key="6">
    <source>
        <dbReference type="ARBA" id="ARBA00023136"/>
    </source>
</evidence>
<evidence type="ECO:0000256" key="8">
    <source>
        <dbReference type="ARBA" id="ARBA00023157"/>
    </source>
</evidence>
<dbReference type="InterPro" id="IPR000276">
    <property type="entry name" value="GPCR_Rhodpsn"/>
</dbReference>
<dbReference type="Ensembl" id="ENSEBUT00000004806.1">
    <property type="protein sequence ID" value="ENSEBUP00000004373.1"/>
    <property type="gene ID" value="ENSEBUG00000003084.1"/>
</dbReference>
<evidence type="ECO:0000256" key="13">
    <source>
        <dbReference type="ARBA" id="ARBA00023288"/>
    </source>
</evidence>
<keyword evidence="7" id="KW-0564">Palmitate</keyword>
<dbReference type="GeneTree" id="ENSGT00940000155857"/>
<keyword evidence="10" id="KW-0325">Glycoprotein</keyword>
<keyword evidence="3 15" id="KW-0812">Transmembrane</keyword>
<keyword evidence="2" id="KW-1003">Cell membrane</keyword>
<feature type="transmembrane region" description="Helical" evidence="16">
    <location>
        <begin position="121"/>
        <end position="142"/>
    </location>
</feature>
<dbReference type="GO" id="GO:0001588">
    <property type="term" value="F:dopamine neurotransmitter receptor activity, coupled via Gs"/>
    <property type="evidence" value="ECO:0007669"/>
    <property type="project" value="TreeGrafter"/>
</dbReference>
<dbReference type="PROSITE" id="PS00237">
    <property type="entry name" value="G_PROTEIN_RECEP_F1_1"/>
    <property type="match status" value="1"/>
</dbReference>
<proteinExistence type="inferred from homology"/>